<reference evidence="1 2" key="1">
    <citation type="submission" date="2014-04" db="EMBL/GenBank/DDBJ databases">
        <title>Genome assembly of Hyalangium minutum DSM 14724.</title>
        <authorList>
            <person name="Sharma G."/>
            <person name="Subramanian S."/>
        </authorList>
    </citation>
    <scope>NUCLEOTIDE SEQUENCE [LARGE SCALE GENOMIC DNA]</scope>
    <source>
        <strain evidence="1 2">DSM 14724</strain>
    </source>
</reference>
<comment type="caution">
    <text evidence="1">The sequence shown here is derived from an EMBL/GenBank/DDBJ whole genome shotgun (WGS) entry which is preliminary data.</text>
</comment>
<evidence type="ECO:0000313" key="2">
    <source>
        <dbReference type="Proteomes" id="UP000028725"/>
    </source>
</evidence>
<evidence type="ECO:0000313" key="1">
    <source>
        <dbReference type="EMBL" id="KFE63324.1"/>
    </source>
</evidence>
<accession>A0A085W6L1</accession>
<dbReference type="ESTHER" id="9delt-a0a085w6l1">
    <property type="family name" value="Polyesterase-MGS0156-like"/>
</dbReference>
<keyword evidence="2" id="KW-1185">Reference proteome</keyword>
<dbReference type="AlphaFoldDB" id="A0A085W6L1"/>
<protein>
    <submittedName>
        <fullName evidence="1">Uncharacterized protein</fullName>
    </submittedName>
</protein>
<dbReference type="InterPro" id="IPR029058">
    <property type="entry name" value="AB_hydrolase_fold"/>
</dbReference>
<sequence>MLDYSLDVPAQTLIPPGAPPVQEGRARFREIFCALLAREPGAAARPCDALLHRLSDEPPSSRPPRPLPSHAPGLAVIFVPGMLGECASGLAPPFEAAVPHLRRLGYDARVAPVNASAPSHANAERLAREIAESHAERIVLVGHARGAVDILELLAANPAAASRVQAVLSVAGAINGSPLADAPAGASLLLPGKGDPTCTEGERAALPDLQRAHRLRWLMEHPLPRPPRYFSLGAFSPRSDMAKPLRARAAALARIDPRNDGLTPFFDQMIPGAELLGYANADHWSVVSDSQAPGQPPFPREVLIEAALLRIVEALSSGEARP</sequence>
<proteinExistence type="predicted"/>
<name>A0A085W6L1_9BACT</name>
<dbReference type="SUPFAM" id="SSF53474">
    <property type="entry name" value="alpha/beta-Hydrolases"/>
    <property type="match status" value="1"/>
</dbReference>
<organism evidence="1 2">
    <name type="scientific">Hyalangium minutum</name>
    <dbReference type="NCBI Taxonomy" id="394096"/>
    <lineage>
        <taxon>Bacteria</taxon>
        <taxon>Pseudomonadati</taxon>
        <taxon>Myxococcota</taxon>
        <taxon>Myxococcia</taxon>
        <taxon>Myxococcales</taxon>
        <taxon>Cystobacterineae</taxon>
        <taxon>Archangiaceae</taxon>
        <taxon>Hyalangium</taxon>
    </lineage>
</organism>
<gene>
    <name evidence="1" type="ORF">DB31_2917</name>
</gene>
<dbReference type="Proteomes" id="UP000028725">
    <property type="component" value="Unassembled WGS sequence"/>
</dbReference>
<dbReference type="STRING" id="394096.DB31_2917"/>
<dbReference type="Gene3D" id="3.40.50.1820">
    <property type="entry name" value="alpha/beta hydrolase"/>
    <property type="match status" value="1"/>
</dbReference>
<dbReference type="EMBL" id="JMCB01000018">
    <property type="protein sequence ID" value="KFE63324.1"/>
    <property type="molecule type" value="Genomic_DNA"/>
</dbReference>